<keyword evidence="1" id="KW-0732">Signal</keyword>
<reference evidence="2 3" key="1">
    <citation type="submission" date="2023-08" db="EMBL/GenBank/DDBJ databases">
        <title>Pseudoalteromonas haloplanktis LL1 genome.</title>
        <authorList>
            <person name="Wu S."/>
        </authorList>
    </citation>
    <scope>NUCLEOTIDE SEQUENCE [LARGE SCALE GENOMIC DNA]</scope>
    <source>
        <strain evidence="2 3">LL1</strain>
    </source>
</reference>
<dbReference type="RefSeq" id="WP_309038925.1">
    <property type="nucleotide sequence ID" value="NZ_JAVIFY010000005.1"/>
</dbReference>
<evidence type="ECO:0000256" key="1">
    <source>
        <dbReference type="SAM" id="SignalP"/>
    </source>
</evidence>
<dbReference type="Proteomes" id="UP001226574">
    <property type="component" value="Unassembled WGS sequence"/>
</dbReference>
<protein>
    <recommendedName>
        <fullName evidence="4">Orphan protein</fullName>
    </recommendedName>
</protein>
<evidence type="ECO:0000313" key="3">
    <source>
        <dbReference type="Proteomes" id="UP001226574"/>
    </source>
</evidence>
<evidence type="ECO:0008006" key="4">
    <source>
        <dbReference type="Google" id="ProtNLM"/>
    </source>
</evidence>
<keyword evidence="3" id="KW-1185">Reference proteome</keyword>
<feature type="chain" id="PRO_5047257768" description="Orphan protein" evidence="1">
    <location>
        <begin position="22"/>
        <end position="104"/>
    </location>
</feature>
<name>A0ABU1BBA1_PSEHA</name>
<comment type="caution">
    <text evidence="2">The sequence shown here is derived from an EMBL/GenBank/DDBJ whole genome shotgun (WGS) entry which is preliminary data.</text>
</comment>
<gene>
    <name evidence="2" type="ORF">RC083_09405</name>
</gene>
<proteinExistence type="predicted"/>
<organism evidence="2 3">
    <name type="scientific">Pseudoalteromonas haloplanktis</name>
    <name type="common">Alteromonas haloplanktis</name>
    <dbReference type="NCBI Taxonomy" id="228"/>
    <lineage>
        <taxon>Bacteria</taxon>
        <taxon>Pseudomonadati</taxon>
        <taxon>Pseudomonadota</taxon>
        <taxon>Gammaproteobacteria</taxon>
        <taxon>Alteromonadales</taxon>
        <taxon>Pseudoalteromonadaceae</taxon>
        <taxon>Pseudoalteromonas</taxon>
    </lineage>
</organism>
<accession>A0ABU1BBA1</accession>
<dbReference type="EMBL" id="JAVIFY010000005">
    <property type="protein sequence ID" value="MDQ9091808.1"/>
    <property type="molecule type" value="Genomic_DNA"/>
</dbReference>
<sequence>MRFYKIFLTVFVLSISTMSLAVSGVKVNEIYYCGEDFAIRTSNNNWYVVQKTKVGAEKLNHFLSLAMFMMASGKEISNVFPGEPLDNWCGNKGFKPITILGVRN</sequence>
<evidence type="ECO:0000313" key="2">
    <source>
        <dbReference type="EMBL" id="MDQ9091808.1"/>
    </source>
</evidence>
<feature type="signal peptide" evidence="1">
    <location>
        <begin position="1"/>
        <end position="21"/>
    </location>
</feature>